<dbReference type="RefSeq" id="WP_012009106.1">
    <property type="nucleotide sequence ID" value="NC_009848.4"/>
</dbReference>
<proteinExistence type="predicted"/>
<dbReference type="AlphaFoldDB" id="A8FAI8"/>
<dbReference type="GeneID" id="5619810"/>
<keyword evidence="2" id="KW-1185">Reference proteome</keyword>
<accession>A8FAI8</accession>
<dbReference type="EMBL" id="CP000813">
    <property type="protein sequence ID" value="ABV61255.1"/>
    <property type="molecule type" value="Genomic_DNA"/>
</dbReference>
<reference evidence="1 2" key="1">
    <citation type="journal article" date="2007" name="PLoS ONE">
        <title>Paradoxical DNA repair and peroxide resistance gene conservation in Bacillus pumilus SAFR-032.</title>
        <authorList>
            <person name="Gioia J."/>
            <person name="Yerrapragada S."/>
            <person name="Qin X."/>
            <person name="Jiang H."/>
            <person name="Igboeli O.C."/>
            <person name="Muzny D."/>
            <person name="Dugan-Rocha S."/>
            <person name="Ding Y."/>
            <person name="Hawes A."/>
            <person name="Liu W."/>
            <person name="Perez L."/>
            <person name="Kovar C."/>
            <person name="Dinh H."/>
            <person name="Lee S."/>
            <person name="Nazareth L."/>
            <person name="Blyth P."/>
            <person name="Holder M."/>
            <person name="Buhay C."/>
            <person name="Tirumalai M.R."/>
            <person name="Liu Y."/>
            <person name="Dasgupta I."/>
            <person name="Bokhetache L."/>
            <person name="Fujita M."/>
            <person name="Karouia F."/>
            <person name="Eswara Moorthy P."/>
            <person name="Siefert J."/>
            <person name="Uzman A."/>
            <person name="Buzumbo P."/>
            <person name="Verma A."/>
            <person name="Zwiya H."/>
            <person name="McWilliams B.D."/>
            <person name="Olowu A."/>
            <person name="Clinkenbeard K.D."/>
            <person name="Newcombe D."/>
            <person name="Golebiewski L."/>
            <person name="Petrosino J.F."/>
            <person name="Nicholson W.L."/>
            <person name="Fox G.E."/>
            <person name="Venkateswaran K."/>
            <person name="Highlander S.K."/>
            <person name="Weinstock G.M."/>
        </authorList>
    </citation>
    <scope>NUCLEOTIDE SEQUENCE [LARGE SCALE GENOMIC DNA]</scope>
    <source>
        <strain evidence="1 2">SAFR-032</strain>
    </source>
</reference>
<reference evidence="1 2" key="2">
    <citation type="journal article" date="2013" name="Extremophiles">
        <title>An ICEBs1-like element may be associated with the extreme radiation and desiccation resistance of Bacillus pumilus SAFR-032 spores.</title>
        <authorList>
            <person name="Tirumalai M.R."/>
            <person name="Fox G.E."/>
        </authorList>
    </citation>
    <scope>NUCLEOTIDE SEQUENCE [LARGE SCALE GENOMIC DNA]</scope>
    <source>
        <strain evidence="1 2">SAFR-032</strain>
    </source>
</reference>
<evidence type="ECO:0000313" key="1">
    <source>
        <dbReference type="EMBL" id="ABV61255.1"/>
    </source>
</evidence>
<organism evidence="1 2">
    <name type="scientific">Bacillus pumilus (strain SAFR-032)</name>
    <dbReference type="NCBI Taxonomy" id="315750"/>
    <lineage>
        <taxon>Bacteria</taxon>
        <taxon>Bacillati</taxon>
        <taxon>Bacillota</taxon>
        <taxon>Bacilli</taxon>
        <taxon>Bacillales</taxon>
        <taxon>Bacillaceae</taxon>
        <taxon>Bacillus</taxon>
    </lineage>
</organism>
<dbReference type="OrthoDB" id="9879355at2"/>
<dbReference type="Proteomes" id="UP000001355">
    <property type="component" value="Chromosome"/>
</dbReference>
<dbReference type="KEGG" id="bpu:BPUM_0562"/>
<sequence>MAFVFENISKFENELKKVGCTFPSGSFLKAVRKNVEAGAVSFDVGTEIEEGEETYNLRVFFSIEEPNEEAETPIAALPTCSFDCLWLEKKEGEDLGEA</sequence>
<name>A8FAI8_BACP2</name>
<protein>
    <submittedName>
        <fullName evidence="1">Uncharacterized protein</fullName>
    </submittedName>
</protein>
<dbReference type="STRING" id="315750.BPUM_0562"/>
<evidence type="ECO:0000313" key="2">
    <source>
        <dbReference type="Proteomes" id="UP000001355"/>
    </source>
</evidence>
<dbReference type="HOGENOM" id="CLU_2328028_0_0_9"/>
<gene>
    <name evidence="1" type="ordered locus">BPUM_0562</name>
</gene>
<reference evidence="1 2" key="3">
    <citation type="journal article" date="2013" name="PLoS ONE">
        <title>Candidate genes that may be responsible for the unusual resistances exhibited by Bacillus pumilus SAFR-032 spores.</title>
        <authorList>
            <person name="Tirumalai M.R."/>
            <person name="Rastogi R."/>
            <person name="Zamani N."/>
            <person name="O'Bryant Williams E."/>
            <person name="Allen S."/>
            <person name="Diouf F."/>
            <person name="Kwende S."/>
            <person name="Weinstock G.M."/>
            <person name="Venkateswaran K.J."/>
            <person name="Fox G.E."/>
        </authorList>
    </citation>
    <scope>NUCLEOTIDE SEQUENCE [LARGE SCALE GENOMIC DNA]</scope>
    <source>
        <strain evidence="1 2">SAFR-032</strain>
    </source>
</reference>